<dbReference type="EC" id="2.7.13.3" evidence="3"/>
<dbReference type="RefSeq" id="WP_134754222.1">
    <property type="nucleotide sequence ID" value="NZ_MYFO02000014.1"/>
</dbReference>
<dbReference type="SMART" id="SM00388">
    <property type="entry name" value="HisKA"/>
    <property type="match status" value="1"/>
</dbReference>
<keyword evidence="9" id="KW-0418">Kinase</keyword>
<keyword evidence="4" id="KW-1003">Cell membrane</keyword>
<dbReference type="CDD" id="cd00075">
    <property type="entry name" value="HATPase"/>
    <property type="match status" value="1"/>
</dbReference>
<dbReference type="Proteomes" id="UP000298246">
    <property type="component" value="Unassembled WGS sequence"/>
</dbReference>
<accession>A0A4Y8PYP8</accession>
<evidence type="ECO:0000256" key="12">
    <source>
        <dbReference type="ARBA" id="ARBA00023012"/>
    </source>
</evidence>
<evidence type="ECO:0000256" key="5">
    <source>
        <dbReference type="ARBA" id="ARBA00022553"/>
    </source>
</evidence>
<comment type="caution">
    <text evidence="17">The sequence shown here is derived from an EMBL/GenBank/DDBJ whole genome shotgun (WGS) entry which is preliminary data.</text>
</comment>
<keyword evidence="7 14" id="KW-0812">Transmembrane</keyword>
<dbReference type="Gene3D" id="3.30.565.10">
    <property type="entry name" value="Histidine kinase-like ATPase, C-terminal domain"/>
    <property type="match status" value="1"/>
</dbReference>
<evidence type="ECO:0000256" key="14">
    <source>
        <dbReference type="SAM" id="Phobius"/>
    </source>
</evidence>
<sequence length="470" mass="52651">MRTIRAKLSALFVVVVIILVLIGILLNVCLLKPYYIYKKKAVFQAHSARIIELYEHDRHQLKAFIDAIDQSEGISSLILDSSGVVTYTSVQQQPGLMDLTLPKEIRDILQANALSLAKQPLYTVATNEKDLTQKLVYIAQLHDQGLVILRWGLDGVTESVAIANQFYLLAGLVLVTIGGFLIYAAARKATQPVIQMSHIAEEISNLVFDRRVHYQSSDELGGLGASINRMSEKLSENMTALQQDVNRRKQLVRNISHELKTPIAVIKGYVEGLQYGVVDEPEKVAKYYSVIEEECNRMDGMVRELLQLSAMEFGLFELNPTSFELVPLIRKAVERFAPELSRQGIQLDLELNIDASELIRADYELIERVIINYLSNAIHYTNEQKSIQLTATKTPDSVILSVFNTGQPIAEEDLSNIWDVFYKADRARSRAYGGHGLGLSIVKLIAELHGGQARVQNVAGGVRFDIEWPN</sequence>
<dbReference type="InterPro" id="IPR003661">
    <property type="entry name" value="HisK_dim/P_dom"/>
</dbReference>
<organism evidence="17 18">
    <name type="scientific">Paenibacillus athensensis</name>
    <dbReference type="NCBI Taxonomy" id="1967502"/>
    <lineage>
        <taxon>Bacteria</taxon>
        <taxon>Bacillati</taxon>
        <taxon>Bacillota</taxon>
        <taxon>Bacilli</taxon>
        <taxon>Bacillales</taxon>
        <taxon>Paenibacillaceae</taxon>
        <taxon>Paenibacillus</taxon>
    </lineage>
</organism>
<evidence type="ECO:0000256" key="10">
    <source>
        <dbReference type="ARBA" id="ARBA00022840"/>
    </source>
</evidence>
<dbReference type="CDD" id="cd00082">
    <property type="entry name" value="HisKA"/>
    <property type="match status" value="1"/>
</dbReference>
<dbReference type="OrthoDB" id="9762826at2"/>
<gene>
    <name evidence="17" type="ORF">B5M42_14985</name>
</gene>
<evidence type="ECO:0000256" key="13">
    <source>
        <dbReference type="ARBA" id="ARBA00023136"/>
    </source>
</evidence>
<evidence type="ECO:0000256" key="8">
    <source>
        <dbReference type="ARBA" id="ARBA00022741"/>
    </source>
</evidence>
<comment type="catalytic activity">
    <reaction evidence="1">
        <text>ATP + protein L-histidine = ADP + protein N-phospho-L-histidine.</text>
        <dbReference type="EC" id="2.7.13.3"/>
    </reaction>
</comment>
<dbReference type="SMART" id="SM00304">
    <property type="entry name" value="HAMP"/>
    <property type="match status" value="1"/>
</dbReference>
<dbReference type="SUPFAM" id="SSF158472">
    <property type="entry name" value="HAMP domain-like"/>
    <property type="match status" value="1"/>
</dbReference>
<dbReference type="GO" id="GO:0005524">
    <property type="term" value="F:ATP binding"/>
    <property type="evidence" value="ECO:0007669"/>
    <property type="project" value="UniProtKB-KW"/>
</dbReference>
<dbReference type="PROSITE" id="PS50885">
    <property type="entry name" value="HAMP"/>
    <property type="match status" value="1"/>
</dbReference>
<dbReference type="EMBL" id="MYFO01000019">
    <property type="protein sequence ID" value="TFE86390.1"/>
    <property type="molecule type" value="Genomic_DNA"/>
</dbReference>
<feature type="domain" description="Histidine kinase" evidence="15">
    <location>
        <begin position="254"/>
        <end position="470"/>
    </location>
</feature>
<dbReference type="PROSITE" id="PS50109">
    <property type="entry name" value="HIS_KIN"/>
    <property type="match status" value="1"/>
</dbReference>
<dbReference type="PRINTS" id="PR00344">
    <property type="entry name" value="BCTRLSENSOR"/>
</dbReference>
<keyword evidence="10" id="KW-0067">ATP-binding</keyword>
<dbReference type="Pfam" id="PF00512">
    <property type="entry name" value="HisKA"/>
    <property type="match status" value="1"/>
</dbReference>
<evidence type="ECO:0000256" key="4">
    <source>
        <dbReference type="ARBA" id="ARBA00022475"/>
    </source>
</evidence>
<evidence type="ECO:0000256" key="2">
    <source>
        <dbReference type="ARBA" id="ARBA00004651"/>
    </source>
</evidence>
<dbReference type="InterPro" id="IPR005467">
    <property type="entry name" value="His_kinase_dom"/>
</dbReference>
<keyword evidence="6" id="KW-0808">Transferase</keyword>
<dbReference type="GO" id="GO:0005886">
    <property type="term" value="C:plasma membrane"/>
    <property type="evidence" value="ECO:0007669"/>
    <property type="project" value="UniProtKB-SubCell"/>
</dbReference>
<evidence type="ECO:0000259" key="16">
    <source>
        <dbReference type="PROSITE" id="PS50885"/>
    </source>
</evidence>
<dbReference type="Pfam" id="PF00672">
    <property type="entry name" value="HAMP"/>
    <property type="match status" value="1"/>
</dbReference>
<feature type="domain" description="HAMP" evidence="16">
    <location>
        <begin position="187"/>
        <end position="239"/>
    </location>
</feature>
<keyword evidence="8" id="KW-0547">Nucleotide-binding</keyword>
<dbReference type="SMART" id="SM00387">
    <property type="entry name" value="HATPase_c"/>
    <property type="match status" value="1"/>
</dbReference>
<feature type="transmembrane region" description="Helical" evidence="14">
    <location>
        <begin position="166"/>
        <end position="186"/>
    </location>
</feature>
<evidence type="ECO:0000256" key="3">
    <source>
        <dbReference type="ARBA" id="ARBA00012438"/>
    </source>
</evidence>
<keyword evidence="11 14" id="KW-1133">Transmembrane helix</keyword>
<dbReference type="Pfam" id="PF02518">
    <property type="entry name" value="HATPase_c"/>
    <property type="match status" value="1"/>
</dbReference>
<dbReference type="GO" id="GO:0000155">
    <property type="term" value="F:phosphorelay sensor kinase activity"/>
    <property type="evidence" value="ECO:0007669"/>
    <property type="project" value="InterPro"/>
</dbReference>
<proteinExistence type="predicted"/>
<dbReference type="PANTHER" id="PTHR45528:SF1">
    <property type="entry name" value="SENSOR HISTIDINE KINASE CPXA"/>
    <property type="match status" value="1"/>
</dbReference>
<reference evidence="17 18" key="1">
    <citation type="submission" date="2017-03" db="EMBL/GenBank/DDBJ databases">
        <title>Isolation of Levoglucosan Utilizing Bacteria.</title>
        <authorList>
            <person name="Arya A.S."/>
        </authorList>
    </citation>
    <scope>NUCLEOTIDE SEQUENCE [LARGE SCALE GENOMIC DNA]</scope>
    <source>
        <strain evidence="17 18">MEC069</strain>
    </source>
</reference>
<dbReference type="InterPro" id="IPR050398">
    <property type="entry name" value="HssS/ArlS-like"/>
</dbReference>
<evidence type="ECO:0000256" key="9">
    <source>
        <dbReference type="ARBA" id="ARBA00022777"/>
    </source>
</evidence>
<keyword evidence="13 14" id="KW-0472">Membrane</keyword>
<protein>
    <recommendedName>
        <fullName evidence="3">histidine kinase</fullName>
        <ecNumber evidence="3">2.7.13.3</ecNumber>
    </recommendedName>
</protein>
<evidence type="ECO:0000259" key="15">
    <source>
        <dbReference type="PROSITE" id="PS50109"/>
    </source>
</evidence>
<evidence type="ECO:0000256" key="11">
    <source>
        <dbReference type="ARBA" id="ARBA00022989"/>
    </source>
</evidence>
<evidence type="ECO:0000313" key="18">
    <source>
        <dbReference type="Proteomes" id="UP000298246"/>
    </source>
</evidence>
<dbReference type="Gene3D" id="1.10.287.130">
    <property type="match status" value="1"/>
</dbReference>
<dbReference type="InterPro" id="IPR036890">
    <property type="entry name" value="HATPase_C_sf"/>
</dbReference>
<keyword evidence="18" id="KW-1185">Reference proteome</keyword>
<dbReference type="CDD" id="cd06225">
    <property type="entry name" value="HAMP"/>
    <property type="match status" value="1"/>
</dbReference>
<dbReference type="InterPro" id="IPR004358">
    <property type="entry name" value="Sig_transdc_His_kin-like_C"/>
</dbReference>
<dbReference type="PANTHER" id="PTHR45528">
    <property type="entry name" value="SENSOR HISTIDINE KINASE CPXA"/>
    <property type="match status" value="1"/>
</dbReference>
<dbReference type="InterPro" id="IPR036097">
    <property type="entry name" value="HisK_dim/P_sf"/>
</dbReference>
<evidence type="ECO:0000256" key="1">
    <source>
        <dbReference type="ARBA" id="ARBA00000085"/>
    </source>
</evidence>
<dbReference type="FunFam" id="1.10.287.130:FF:000001">
    <property type="entry name" value="Two-component sensor histidine kinase"/>
    <property type="match status" value="1"/>
</dbReference>
<dbReference type="InterPro" id="IPR003594">
    <property type="entry name" value="HATPase_dom"/>
</dbReference>
<keyword evidence="12" id="KW-0902">Two-component regulatory system</keyword>
<comment type="subcellular location">
    <subcellularLocation>
        <location evidence="2">Cell membrane</location>
        <topology evidence="2">Multi-pass membrane protein</topology>
    </subcellularLocation>
</comment>
<dbReference type="SUPFAM" id="SSF55874">
    <property type="entry name" value="ATPase domain of HSP90 chaperone/DNA topoisomerase II/histidine kinase"/>
    <property type="match status" value="1"/>
</dbReference>
<name>A0A4Y8PYP8_9BACL</name>
<evidence type="ECO:0000256" key="6">
    <source>
        <dbReference type="ARBA" id="ARBA00022679"/>
    </source>
</evidence>
<dbReference type="InterPro" id="IPR003660">
    <property type="entry name" value="HAMP_dom"/>
</dbReference>
<evidence type="ECO:0000313" key="17">
    <source>
        <dbReference type="EMBL" id="TFE86390.1"/>
    </source>
</evidence>
<dbReference type="AlphaFoldDB" id="A0A4Y8PYP8"/>
<dbReference type="SUPFAM" id="SSF47384">
    <property type="entry name" value="Homodimeric domain of signal transducing histidine kinase"/>
    <property type="match status" value="1"/>
</dbReference>
<dbReference type="Gene3D" id="6.10.340.10">
    <property type="match status" value="1"/>
</dbReference>
<evidence type="ECO:0000256" key="7">
    <source>
        <dbReference type="ARBA" id="ARBA00022692"/>
    </source>
</evidence>
<keyword evidence="5" id="KW-0597">Phosphoprotein</keyword>